<evidence type="ECO:0000256" key="1">
    <source>
        <dbReference type="SAM" id="SignalP"/>
    </source>
</evidence>
<sequence>MRKIFLIISLLMLTLMSGCNSEGKDQYINNNNPMTQDENIKVSIESDTILFYNEEVTFTPIIDGDLDKEVQYHWILQDDSGDKDIYGFVSTEGLSYNIINSGEAVKFAQYAEVSYVDDAYSEIKVILQIEEKDTNNIIGKDELTIINRAGVYFVKASKAEDLQDEILKSEKSRVYAEIFDIVWETDKGLNSNVKYINVDTSTFENFSEEDKVQLFDYLAKKYNAAIMDKNFQELEGEGYIKNLTFIDGINFKVNEYIKNTENEISFEGTKWASGLGAIGFTTKAEKVNGIWKIKKCSMTWIS</sequence>
<name>R9CKF0_9CLOT</name>
<keyword evidence="3" id="KW-1185">Reference proteome</keyword>
<accession>R9CKF0</accession>
<gene>
    <name evidence="2" type="ORF">A500_03626</name>
</gene>
<dbReference type="EMBL" id="ASRV01000037">
    <property type="protein sequence ID" value="EOR27656.1"/>
    <property type="molecule type" value="Genomic_DNA"/>
</dbReference>
<evidence type="ECO:0008006" key="4">
    <source>
        <dbReference type="Google" id="ProtNLM"/>
    </source>
</evidence>
<keyword evidence="1" id="KW-0732">Signal</keyword>
<feature type="chain" id="PRO_5039306800" description="Lipoprotein" evidence="1">
    <location>
        <begin position="22"/>
        <end position="302"/>
    </location>
</feature>
<dbReference type="AlphaFoldDB" id="R9CKF0"/>
<dbReference type="PROSITE" id="PS51257">
    <property type="entry name" value="PROKAR_LIPOPROTEIN"/>
    <property type="match status" value="1"/>
</dbReference>
<dbReference type="RefSeq" id="WP_016206199.1">
    <property type="nucleotide sequence ID" value="NZ_ASRV01000037.1"/>
</dbReference>
<dbReference type="OrthoDB" id="1937295at2"/>
<comment type="caution">
    <text evidence="2">The sequence shown here is derived from an EMBL/GenBank/DDBJ whole genome shotgun (WGS) entry which is preliminary data.</text>
</comment>
<evidence type="ECO:0000313" key="2">
    <source>
        <dbReference type="EMBL" id="EOR27656.1"/>
    </source>
</evidence>
<dbReference type="Proteomes" id="UP000013988">
    <property type="component" value="Unassembled WGS sequence"/>
</dbReference>
<protein>
    <recommendedName>
        <fullName evidence="4">Lipoprotein</fullName>
    </recommendedName>
</protein>
<organism evidence="2 3">
    <name type="scientific">Clostridium sartagoforme AAU1</name>
    <dbReference type="NCBI Taxonomy" id="1202534"/>
    <lineage>
        <taxon>Bacteria</taxon>
        <taxon>Bacillati</taxon>
        <taxon>Bacillota</taxon>
        <taxon>Clostridia</taxon>
        <taxon>Eubacteriales</taxon>
        <taxon>Clostridiaceae</taxon>
        <taxon>Clostridium</taxon>
    </lineage>
</organism>
<evidence type="ECO:0000313" key="3">
    <source>
        <dbReference type="Proteomes" id="UP000013988"/>
    </source>
</evidence>
<proteinExistence type="predicted"/>
<feature type="signal peptide" evidence="1">
    <location>
        <begin position="1"/>
        <end position="21"/>
    </location>
</feature>
<reference evidence="2 3" key="1">
    <citation type="submission" date="2013-03" db="EMBL/GenBank/DDBJ databases">
        <title>Whole genome shotgun sequencing of Clostridium sartagoforme AAU1.</title>
        <authorList>
            <person name="Joshi C.G."/>
            <person name="Duggirala S.M."/>
            <person name="Nathani N.M."/>
            <person name="Bhatt V.D."/>
            <person name="Patel A.K."/>
            <person name="Pandya P.R."/>
            <person name="KaPatel J.A."/>
        </authorList>
    </citation>
    <scope>NUCLEOTIDE SEQUENCE [LARGE SCALE GENOMIC DNA]</scope>
    <source>
        <strain evidence="2 3">AAU1</strain>
    </source>
</reference>
<dbReference type="PATRIC" id="fig|1202534.3.peg.722"/>